<accession>A0AAD5NPC2</accession>
<keyword evidence="2" id="KW-1185">Reference proteome</keyword>
<protein>
    <recommendedName>
        <fullName evidence="3">Retrotransposon gag domain-containing protein</fullName>
    </recommendedName>
</protein>
<reference evidence="1" key="2">
    <citation type="submission" date="2023-02" db="EMBL/GenBank/DDBJ databases">
        <authorList>
            <person name="Swenson N.G."/>
            <person name="Wegrzyn J.L."/>
            <person name="Mcevoy S.L."/>
        </authorList>
    </citation>
    <scope>NUCLEOTIDE SEQUENCE</scope>
    <source>
        <strain evidence="1">91603</strain>
        <tissue evidence="1">Leaf</tissue>
    </source>
</reference>
<name>A0AAD5NPC2_ACENE</name>
<dbReference type="Proteomes" id="UP001064489">
    <property type="component" value="Chromosome 8"/>
</dbReference>
<dbReference type="EMBL" id="JAJSOW010000103">
    <property type="protein sequence ID" value="KAI9173360.1"/>
    <property type="molecule type" value="Genomic_DNA"/>
</dbReference>
<gene>
    <name evidence="1" type="ORF">LWI28_000230</name>
</gene>
<reference evidence="1" key="1">
    <citation type="journal article" date="2022" name="Plant J.">
        <title>Strategies of tolerance reflected in two North American maple genomes.</title>
        <authorList>
            <person name="McEvoy S.L."/>
            <person name="Sezen U.U."/>
            <person name="Trouern-Trend A."/>
            <person name="McMahon S.M."/>
            <person name="Schaberg P.G."/>
            <person name="Yang J."/>
            <person name="Wegrzyn J.L."/>
            <person name="Swenson N.G."/>
        </authorList>
    </citation>
    <scope>NUCLEOTIDE SEQUENCE</scope>
    <source>
        <strain evidence="1">91603</strain>
    </source>
</reference>
<dbReference type="AlphaFoldDB" id="A0AAD5NPC2"/>
<dbReference type="PANTHER" id="PTHR37610">
    <property type="entry name" value="CCHC-TYPE DOMAIN-CONTAINING PROTEIN"/>
    <property type="match status" value="1"/>
</dbReference>
<evidence type="ECO:0000313" key="1">
    <source>
        <dbReference type="EMBL" id="KAI9173360.1"/>
    </source>
</evidence>
<evidence type="ECO:0000313" key="2">
    <source>
        <dbReference type="Proteomes" id="UP001064489"/>
    </source>
</evidence>
<sequence>MLMALTIKNKDSFIDGTITKPPAGSVAKIKQWTRCNNLTKGWILNTILPNIAKSVMYNNGAYELWNEIKEHFSHTNNIHFFHIEQEIHDYVQGSKSISEYYTKLKGLWDTQDAMCSLSSCGGDTVEAL</sequence>
<comment type="caution">
    <text evidence="1">The sequence shown here is derived from an EMBL/GenBank/DDBJ whole genome shotgun (WGS) entry which is preliminary data.</text>
</comment>
<organism evidence="1 2">
    <name type="scientific">Acer negundo</name>
    <name type="common">Box elder</name>
    <dbReference type="NCBI Taxonomy" id="4023"/>
    <lineage>
        <taxon>Eukaryota</taxon>
        <taxon>Viridiplantae</taxon>
        <taxon>Streptophyta</taxon>
        <taxon>Embryophyta</taxon>
        <taxon>Tracheophyta</taxon>
        <taxon>Spermatophyta</taxon>
        <taxon>Magnoliopsida</taxon>
        <taxon>eudicotyledons</taxon>
        <taxon>Gunneridae</taxon>
        <taxon>Pentapetalae</taxon>
        <taxon>rosids</taxon>
        <taxon>malvids</taxon>
        <taxon>Sapindales</taxon>
        <taxon>Sapindaceae</taxon>
        <taxon>Hippocastanoideae</taxon>
        <taxon>Acereae</taxon>
        <taxon>Acer</taxon>
    </lineage>
</organism>
<evidence type="ECO:0008006" key="3">
    <source>
        <dbReference type="Google" id="ProtNLM"/>
    </source>
</evidence>
<proteinExistence type="predicted"/>
<dbReference type="PANTHER" id="PTHR37610:SF6">
    <property type="entry name" value="GAG-POLYPEPTIDE OF LTR COPIA-TYPE-RELATED"/>
    <property type="match status" value="1"/>
</dbReference>